<feature type="non-terminal residue" evidence="2">
    <location>
        <position position="1"/>
    </location>
</feature>
<feature type="compositionally biased region" description="Polar residues" evidence="1">
    <location>
        <begin position="1"/>
        <end position="15"/>
    </location>
</feature>
<dbReference type="EMBL" id="JBIRYI010000023">
    <property type="protein sequence ID" value="MFI2490261.1"/>
    <property type="molecule type" value="Genomic_DNA"/>
</dbReference>
<comment type="caution">
    <text evidence="2">The sequence shown here is derived from an EMBL/GenBank/DDBJ whole genome shotgun (WGS) entry which is preliminary data.</text>
</comment>
<proteinExistence type="predicted"/>
<organism evidence="2 3">
    <name type="scientific">Promicromonospora kroppenstedtii</name>
    <dbReference type="NCBI Taxonomy" id="440482"/>
    <lineage>
        <taxon>Bacteria</taxon>
        <taxon>Bacillati</taxon>
        <taxon>Actinomycetota</taxon>
        <taxon>Actinomycetes</taxon>
        <taxon>Micrococcales</taxon>
        <taxon>Promicromonosporaceae</taxon>
        <taxon>Promicromonospora</taxon>
    </lineage>
</organism>
<reference evidence="2 3" key="1">
    <citation type="submission" date="2024-10" db="EMBL/GenBank/DDBJ databases">
        <title>The Natural Products Discovery Center: Release of the First 8490 Sequenced Strains for Exploring Actinobacteria Biosynthetic Diversity.</title>
        <authorList>
            <person name="Kalkreuter E."/>
            <person name="Kautsar S.A."/>
            <person name="Yang D."/>
            <person name="Bader C.D."/>
            <person name="Teijaro C.N."/>
            <person name="Fluegel L."/>
            <person name="Davis C.M."/>
            <person name="Simpson J.R."/>
            <person name="Lauterbach L."/>
            <person name="Steele A.D."/>
            <person name="Gui C."/>
            <person name="Meng S."/>
            <person name="Li G."/>
            <person name="Viehrig K."/>
            <person name="Ye F."/>
            <person name="Su P."/>
            <person name="Kiefer A.F."/>
            <person name="Nichols A."/>
            <person name="Cepeda A.J."/>
            <person name="Yan W."/>
            <person name="Fan B."/>
            <person name="Jiang Y."/>
            <person name="Adhikari A."/>
            <person name="Zheng C.-J."/>
            <person name="Schuster L."/>
            <person name="Cowan T.M."/>
            <person name="Smanski M.J."/>
            <person name="Chevrette M.G."/>
            <person name="De Carvalho L.P.S."/>
            <person name="Shen B."/>
        </authorList>
    </citation>
    <scope>NUCLEOTIDE SEQUENCE [LARGE SCALE GENOMIC DNA]</scope>
    <source>
        <strain evidence="2 3">NPDC019481</strain>
    </source>
</reference>
<sequence length="178" mass="19340">HPGSSTTTLNASTPATDAHPQPECHQPDGSVQLDGVATAERRAYHKRLVDGHGYDDGHRTLLLGLQAEQARRVNRAGGYWIAGAEPGAAQHGITTTEERATVSALLLASDGVDPIRHPDAIAWRDLHDEANARCPEVVLRRIHEAEDEDPDGRRWPRSKPHDDKTMVTIALESSPSSC</sequence>
<feature type="region of interest" description="Disordered" evidence="1">
    <location>
        <begin position="145"/>
        <end position="178"/>
    </location>
</feature>
<evidence type="ECO:0000256" key="1">
    <source>
        <dbReference type="SAM" id="MobiDB-lite"/>
    </source>
</evidence>
<feature type="compositionally biased region" description="Basic and acidic residues" evidence="1">
    <location>
        <begin position="151"/>
        <end position="165"/>
    </location>
</feature>
<name>A0ABW7XRW2_9MICO</name>
<feature type="region of interest" description="Disordered" evidence="1">
    <location>
        <begin position="1"/>
        <end position="29"/>
    </location>
</feature>
<protein>
    <recommendedName>
        <fullName evidence="4">DUF222 domain-containing protein</fullName>
    </recommendedName>
</protein>
<dbReference type="Proteomes" id="UP001611580">
    <property type="component" value="Unassembled WGS sequence"/>
</dbReference>
<gene>
    <name evidence="2" type="ORF">ACH47X_25340</name>
</gene>
<keyword evidence="3" id="KW-1185">Reference proteome</keyword>
<accession>A0ABW7XRW2</accession>
<evidence type="ECO:0000313" key="2">
    <source>
        <dbReference type="EMBL" id="MFI2490261.1"/>
    </source>
</evidence>
<evidence type="ECO:0000313" key="3">
    <source>
        <dbReference type="Proteomes" id="UP001611580"/>
    </source>
</evidence>
<evidence type="ECO:0008006" key="4">
    <source>
        <dbReference type="Google" id="ProtNLM"/>
    </source>
</evidence>